<dbReference type="SUPFAM" id="SSF88697">
    <property type="entry name" value="PUA domain-like"/>
    <property type="match status" value="1"/>
</dbReference>
<dbReference type="PANTHER" id="PTHR30027">
    <property type="entry name" value="RIBOSOMAL RNA SMALL SUBUNIT METHYLTRANSFERASE E"/>
    <property type="match status" value="1"/>
</dbReference>
<keyword evidence="7" id="KW-0808">Transferase</keyword>
<evidence type="ECO:0000313" key="13">
    <source>
        <dbReference type="EMBL" id="SVC83135.1"/>
    </source>
</evidence>
<evidence type="ECO:0000256" key="3">
    <source>
        <dbReference type="ARBA" id="ARBA00012328"/>
    </source>
</evidence>
<dbReference type="SUPFAM" id="SSF75217">
    <property type="entry name" value="alpha/beta knot"/>
    <property type="match status" value="1"/>
</dbReference>
<dbReference type="Pfam" id="PF04452">
    <property type="entry name" value="Methyltrans_RNA"/>
    <property type="match status" value="1"/>
</dbReference>
<comment type="function">
    <text evidence="9">Specifically methylates the N3 position of the uracil ring of uridine 1498 (m3U1498) in 16S rRNA. Acts on the fully assembled 30S ribosomal subunit.</text>
</comment>
<evidence type="ECO:0000256" key="7">
    <source>
        <dbReference type="ARBA" id="ARBA00022679"/>
    </source>
</evidence>
<dbReference type="PIRSF" id="PIRSF015601">
    <property type="entry name" value="MTase_slr0722"/>
    <property type="match status" value="1"/>
</dbReference>
<dbReference type="GO" id="GO:0070042">
    <property type="term" value="F:rRNA (uridine-N3-)-methyltransferase activity"/>
    <property type="evidence" value="ECO:0007669"/>
    <property type="project" value="TreeGrafter"/>
</dbReference>
<name>A0A382QE39_9ZZZZ</name>
<protein>
    <recommendedName>
        <fullName evidence="3">16S rRNA (uracil(1498)-N(3))-methyltransferase</fullName>
        <ecNumber evidence="3">2.1.1.193</ecNumber>
    </recommendedName>
</protein>
<dbReference type="GO" id="GO:0070475">
    <property type="term" value="P:rRNA base methylation"/>
    <property type="evidence" value="ECO:0007669"/>
    <property type="project" value="TreeGrafter"/>
</dbReference>
<dbReference type="Gene3D" id="3.40.1280.10">
    <property type="match status" value="1"/>
</dbReference>
<dbReference type="GO" id="GO:0005737">
    <property type="term" value="C:cytoplasm"/>
    <property type="evidence" value="ECO:0007669"/>
    <property type="project" value="UniProtKB-SubCell"/>
</dbReference>
<dbReference type="AlphaFoldDB" id="A0A382QE39"/>
<dbReference type="InterPro" id="IPR029026">
    <property type="entry name" value="tRNA_m1G_MTases_N"/>
</dbReference>
<comment type="subcellular location">
    <subcellularLocation>
        <location evidence="1">Cytoplasm</location>
    </subcellularLocation>
</comment>
<feature type="domain" description="Ribosomal RNA small subunit methyltransferase E methyltransferase" evidence="11">
    <location>
        <begin position="74"/>
        <end position="234"/>
    </location>
</feature>
<dbReference type="InterPro" id="IPR029028">
    <property type="entry name" value="Alpha/beta_knot_MTases"/>
</dbReference>
<dbReference type="InterPro" id="IPR046887">
    <property type="entry name" value="RsmE_PUA-like"/>
</dbReference>
<comment type="similarity">
    <text evidence="2">Belongs to the RNA methyltransferase RsmE family.</text>
</comment>
<evidence type="ECO:0000259" key="11">
    <source>
        <dbReference type="Pfam" id="PF04452"/>
    </source>
</evidence>
<sequence length="240" mass="27401">MAAKTRLYFSEKIQSDLISHLTKNQSHYVKDVMRLKVGERFSVFNGQGEWNAAIQNYEKGNACIKILEKVRNKENEKNIWLAFSLIKKNPLDMMIQKATELGIQKFIPILSERSIVRDMNTKRIEKIIVESSEQSNRISIPKILKPESLNIFLQNFPKEGKIIFCDINSNNSELKNFVSKQNKKNPVCILIGPEGDFSEKERQSIIDIDQSFSLSLASNILRAETAAIAAISVVNFYLDS</sequence>
<dbReference type="Pfam" id="PF20260">
    <property type="entry name" value="PUA_4"/>
    <property type="match status" value="1"/>
</dbReference>
<evidence type="ECO:0000256" key="5">
    <source>
        <dbReference type="ARBA" id="ARBA00022552"/>
    </source>
</evidence>
<dbReference type="InterPro" id="IPR015947">
    <property type="entry name" value="PUA-like_sf"/>
</dbReference>
<evidence type="ECO:0000256" key="2">
    <source>
        <dbReference type="ARBA" id="ARBA00005528"/>
    </source>
</evidence>
<accession>A0A382QE39</accession>
<dbReference type="EMBL" id="UINC01113492">
    <property type="protein sequence ID" value="SVC83135.1"/>
    <property type="molecule type" value="Genomic_DNA"/>
</dbReference>
<proteinExistence type="inferred from homology"/>
<comment type="catalytic activity">
    <reaction evidence="10">
        <text>uridine(1498) in 16S rRNA + S-adenosyl-L-methionine = N(3)-methyluridine(1498) in 16S rRNA + S-adenosyl-L-homocysteine + H(+)</text>
        <dbReference type="Rhea" id="RHEA:42920"/>
        <dbReference type="Rhea" id="RHEA-COMP:10283"/>
        <dbReference type="Rhea" id="RHEA-COMP:10284"/>
        <dbReference type="ChEBI" id="CHEBI:15378"/>
        <dbReference type="ChEBI" id="CHEBI:57856"/>
        <dbReference type="ChEBI" id="CHEBI:59789"/>
        <dbReference type="ChEBI" id="CHEBI:65315"/>
        <dbReference type="ChEBI" id="CHEBI:74502"/>
        <dbReference type="EC" id="2.1.1.193"/>
    </reaction>
</comment>
<evidence type="ECO:0000256" key="8">
    <source>
        <dbReference type="ARBA" id="ARBA00022691"/>
    </source>
</evidence>
<evidence type="ECO:0000256" key="9">
    <source>
        <dbReference type="ARBA" id="ARBA00025699"/>
    </source>
</evidence>
<evidence type="ECO:0000256" key="10">
    <source>
        <dbReference type="ARBA" id="ARBA00047944"/>
    </source>
</evidence>
<dbReference type="CDD" id="cd18084">
    <property type="entry name" value="RsmE-like"/>
    <property type="match status" value="1"/>
</dbReference>
<evidence type="ECO:0000256" key="4">
    <source>
        <dbReference type="ARBA" id="ARBA00022490"/>
    </source>
</evidence>
<evidence type="ECO:0000256" key="1">
    <source>
        <dbReference type="ARBA" id="ARBA00004496"/>
    </source>
</evidence>
<keyword evidence="6" id="KW-0489">Methyltransferase</keyword>
<evidence type="ECO:0000256" key="6">
    <source>
        <dbReference type="ARBA" id="ARBA00022603"/>
    </source>
</evidence>
<dbReference type="Gene3D" id="2.40.240.20">
    <property type="entry name" value="Hypothetical PUA domain-like, domain 1"/>
    <property type="match status" value="1"/>
</dbReference>
<keyword evidence="4" id="KW-0963">Cytoplasm</keyword>
<organism evidence="13">
    <name type="scientific">marine metagenome</name>
    <dbReference type="NCBI Taxonomy" id="408172"/>
    <lineage>
        <taxon>unclassified sequences</taxon>
        <taxon>metagenomes</taxon>
        <taxon>ecological metagenomes</taxon>
    </lineage>
</organism>
<dbReference type="EC" id="2.1.1.193" evidence="3"/>
<gene>
    <name evidence="13" type="ORF">METZ01_LOCUS335989</name>
</gene>
<keyword evidence="8" id="KW-0949">S-adenosyl-L-methionine</keyword>
<reference evidence="13" key="1">
    <citation type="submission" date="2018-05" db="EMBL/GenBank/DDBJ databases">
        <authorList>
            <person name="Lanie J.A."/>
            <person name="Ng W.-L."/>
            <person name="Kazmierczak K.M."/>
            <person name="Andrzejewski T.M."/>
            <person name="Davidsen T.M."/>
            <person name="Wayne K.J."/>
            <person name="Tettelin H."/>
            <person name="Glass J.I."/>
            <person name="Rusch D."/>
            <person name="Podicherti R."/>
            <person name="Tsui H.-C.T."/>
            <person name="Winkler M.E."/>
        </authorList>
    </citation>
    <scope>NUCLEOTIDE SEQUENCE</scope>
</reference>
<evidence type="ECO:0000259" key="12">
    <source>
        <dbReference type="Pfam" id="PF20260"/>
    </source>
</evidence>
<dbReference type="InterPro" id="IPR046886">
    <property type="entry name" value="RsmE_MTase_dom"/>
</dbReference>
<dbReference type="PANTHER" id="PTHR30027:SF3">
    <property type="entry name" value="16S RRNA (URACIL(1498)-N(3))-METHYLTRANSFERASE"/>
    <property type="match status" value="1"/>
</dbReference>
<feature type="domain" description="Ribosomal RNA small subunit methyltransferase E PUA-like" evidence="12">
    <location>
        <begin position="21"/>
        <end position="67"/>
    </location>
</feature>
<dbReference type="InterPro" id="IPR006700">
    <property type="entry name" value="RsmE"/>
</dbReference>
<dbReference type="NCBIfam" id="TIGR00046">
    <property type="entry name" value="RsmE family RNA methyltransferase"/>
    <property type="match status" value="1"/>
</dbReference>
<keyword evidence="5" id="KW-0698">rRNA processing</keyword>